<evidence type="ECO:0000313" key="2">
    <source>
        <dbReference type="Proteomes" id="UP000651057"/>
    </source>
</evidence>
<protein>
    <recommendedName>
        <fullName evidence="3">HTH domain-containing protein</fullName>
    </recommendedName>
</protein>
<comment type="caution">
    <text evidence="1">The sequence shown here is derived from an EMBL/GenBank/DDBJ whole genome shotgun (WGS) entry which is preliminary data.</text>
</comment>
<keyword evidence="2" id="KW-1185">Reference proteome</keyword>
<evidence type="ECO:0000313" key="1">
    <source>
        <dbReference type="EMBL" id="MBL0685334.1"/>
    </source>
</evidence>
<accession>A0A936ZTK9</accession>
<gene>
    <name evidence="1" type="ORF">JJQ60_17505</name>
</gene>
<reference evidence="1" key="1">
    <citation type="submission" date="2021-01" db="EMBL/GenBank/DDBJ databases">
        <authorList>
            <person name="Zhong Y.L."/>
        </authorList>
    </citation>
    <scope>NUCLEOTIDE SEQUENCE</scope>
    <source>
        <strain evidence="1">KCTC 23302</strain>
    </source>
</reference>
<dbReference type="RefSeq" id="WP_201923346.1">
    <property type="nucleotide sequence ID" value="NZ_BAABAX010000002.1"/>
</dbReference>
<proteinExistence type="predicted"/>
<evidence type="ECO:0008006" key="3">
    <source>
        <dbReference type="Google" id="ProtNLM"/>
    </source>
</evidence>
<sequence>MNIIIKQIELIQRIDRLIRMQATGPAEDLSYRLGVSKTKLYRTINVMKELDAPIVYDFKAQSFVYEKAVGFRVGFFDKKQVSA</sequence>
<name>A0A936ZTK9_9FLAO</name>
<dbReference type="EMBL" id="JAERQJ010000008">
    <property type="protein sequence ID" value="MBL0685334.1"/>
    <property type="molecule type" value="Genomic_DNA"/>
</dbReference>
<organism evidence="1 2">
    <name type="scientific">Aquimarina mytili</name>
    <dbReference type="NCBI Taxonomy" id="874423"/>
    <lineage>
        <taxon>Bacteria</taxon>
        <taxon>Pseudomonadati</taxon>
        <taxon>Bacteroidota</taxon>
        <taxon>Flavobacteriia</taxon>
        <taxon>Flavobacteriales</taxon>
        <taxon>Flavobacteriaceae</taxon>
        <taxon>Aquimarina</taxon>
    </lineage>
</organism>
<dbReference type="AlphaFoldDB" id="A0A936ZTK9"/>
<dbReference type="Proteomes" id="UP000651057">
    <property type="component" value="Unassembled WGS sequence"/>
</dbReference>